<sequence length="63" mass="7550">MKIQPHQGIENRTIVADTKLVNGVYVMDRRDRRDRRKKRGKYQGYDRRVSADRRDSPGIDEYI</sequence>
<dbReference type="EMBL" id="FIZY01000074">
    <property type="protein sequence ID" value="CZF86637.1"/>
    <property type="molecule type" value="Genomic_DNA"/>
</dbReference>
<protein>
    <submittedName>
        <fullName evidence="2">Uncharacterized protein</fullName>
    </submittedName>
</protein>
<organism evidence="2 3">
    <name type="scientific">Grimontia marina</name>
    <dbReference type="NCBI Taxonomy" id="646534"/>
    <lineage>
        <taxon>Bacteria</taxon>
        <taxon>Pseudomonadati</taxon>
        <taxon>Pseudomonadota</taxon>
        <taxon>Gammaproteobacteria</taxon>
        <taxon>Vibrionales</taxon>
        <taxon>Vibrionaceae</taxon>
        <taxon>Grimontia</taxon>
    </lineage>
</organism>
<dbReference type="AlphaFoldDB" id="A0A128FIL2"/>
<proteinExistence type="predicted"/>
<keyword evidence="3" id="KW-1185">Reference proteome</keyword>
<dbReference type="Proteomes" id="UP000073601">
    <property type="component" value="Unassembled WGS sequence"/>
</dbReference>
<feature type="region of interest" description="Disordered" evidence="1">
    <location>
        <begin position="30"/>
        <end position="63"/>
    </location>
</feature>
<gene>
    <name evidence="2" type="ORF">GMA8713_04675</name>
</gene>
<evidence type="ECO:0000313" key="2">
    <source>
        <dbReference type="EMBL" id="CZF86637.1"/>
    </source>
</evidence>
<reference evidence="3" key="1">
    <citation type="submission" date="2016-02" db="EMBL/GenBank/DDBJ databases">
        <authorList>
            <person name="Rodrigo-Torres Lidia"/>
            <person name="Arahal R.David."/>
        </authorList>
    </citation>
    <scope>NUCLEOTIDE SEQUENCE [LARGE SCALE GENOMIC DNA]</scope>
    <source>
        <strain evidence="3">CECT 8713</strain>
    </source>
</reference>
<evidence type="ECO:0000256" key="1">
    <source>
        <dbReference type="SAM" id="MobiDB-lite"/>
    </source>
</evidence>
<name>A0A128FIL2_9GAMM</name>
<accession>A0A128FIL2</accession>
<feature type="compositionally biased region" description="Basic and acidic residues" evidence="1">
    <location>
        <begin position="44"/>
        <end position="57"/>
    </location>
</feature>
<feature type="compositionally biased region" description="Basic residues" evidence="1">
    <location>
        <begin position="32"/>
        <end position="41"/>
    </location>
</feature>
<evidence type="ECO:0000313" key="3">
    <source>
        <dbReference type="Proteomes" id="UP000073601"/>
    </source>
</evidence>